<evidence type="ECO:0000256" key="2">
    <source>
        <dbReference type="SAM" id="Coils"/>
    </source>
</evidence>
<dbReference type="PANTHER" id="PTHR30204">
    <property type="entry name" value="REDOX-CYCLING DRUG-SENSING TRANSCRIPTIONAL ACTIVATOR SOXR"/>
    <property type="match status" value="1"/>
</dbReference>
<dbReference type="InterPro" id="IPR000551">
    <property type="entry name" value="MerR-type_HTH_dom"/>
</dbReference>
<feature type="coiled-coil region" evidence="2">
    <location>
        <begin position="80"/>
        <end position="131"/>
    </location>
</feature>
<evidence type="ECO:0000313" key="4">
    <source>
        <dbReference type="EMBL" id="MDV2078942.1"/>
    </source>
</evidence>
<dbReference type="RefSeq" id="WP_316973599.1">
    <property type="nucleotide sequence ID" value="NZ_JAWIIJ010000005.1"/>
</dbReference>
<dbReference type="InterPro" id="IPR009061">
    <property type="entry name" value="DNA-bd_dom_put_sf"/>
</dbReference>
<dbReference type="GO" id="GO:0003677">
    <property type="term" value="F:DNA binding"/>
    <property type="evidence" value="ECO:0007669"/>
    <property type="project" value="UniProtKB-KW"/>
</dbReference>
<dbReference type="CDD" id="cd04776">
    <property type="entry name" value="HTH_GnyR"/>
    <property type="match status" value="1"/>
</dbReference>
<dbReference type="Pfam" id="PF13411">
    <property type="entry name" value="MerR_1"/>
    <property type="match status" value="1"/>
</dbReference>
<dbReference type="SUPFAM" id="SSF46955">
    <property type="entry name" value="Putative DNA-binding domain"/>
    <property type="match status" value="1"/>
</dbReference>
<gene>
    <name evidence="4" type="ORF">RYS15_09600</name>
</gene>
<dbReference type="EMBL" id="JAWIIJ010000005">
    <property type="protein sequence ID" value="MDV2078942.1"/>
    <property type="molecule type" value="Genomic_DNA"/>
</dbReference>
<keyword evidence="2" id="KW-0175">Coiled coil</keyword>
<evidence type="ECO:0000313" key="5">
    <source>
        <dbReference type="Proteomes" id="UP001269819"/>
    </source>
</evidence>
<name>A0ABU3VXD8_9GAMM</name>
<comment type="caution">
    <text evidence="4">The sequence shown here is derived from an EMBL/GenBank/DDBJ whole genome shotgun (WGS) entry which is preliminary data.</text>
</comment>
<dbReference type="Gene3D" id="1.10.1660.10">
    <property type="match status" value="1"/>
</dbReference>
<keyword evidence="1 4" id="KW-0238">DNA-binding</keyword>
<keyword evidence="5" id="KW-1185">Reference proteome</keyword>
<dbReference type="Proteomes" id="UP001269819">
    <property type="component" value="Unassembled WGS sequence"/>
</dbReference>
<organism evidence="4 5">
    <name type="scientific">Marinobacter xestospongiae</name>
    <dbReference type="NCBI Taxonomy" id="994319"/>
    <lineage>
        <taxon>Bacteria</taxon>
        <taxon>Pseudomonadati</taxon>
        <taxon>Pseudomonadota</taxon>
        <taxon>Gammaproteobacteria</taxon>
        <taxon>Pseudomonadales</taxon>
        <taxon>Marinobacteraceae</taxon>
        <taxon>Marinobacter</taxon>
    </lineage>
</organism>
<evidence type="ECO:0000256" key="1">
    <source>
        <dbReference type="ARBA" id="ARBA00023125"/>
    </source>
</evidence>
<evidence type="ECO:0000259" key="3">
    <source>
        <dbReference type="PROSITE" id="PS50937"/>
    </source>
</evidence>
<dbReference type="SMART" id="SM00422">
    <property type="entry name" value="HTH_MERR"/>
    <property type="match status" value="1"/>
</dbReference>
<dbReference type="InterPro" id="IPR047057">
    <property type="entry name" value="MerR_fam"/>
</dbReference>
<reference evidence="4 5" key="1">
    <citation type="submission" date="2023-10" db="EMBL/GenBank/DDBJ databases">
        <title>Characteristics and mechanism of a salt-tolerant marine origin heterotrophic nitrifying- aerobic denitrifying bacteria Marinobacter xestospongiae HN1.</title>
        <authorList>
            <person name="Qi R."/>
        </authorList>
    </citation>
    <scope>NUCLEOTIDE SEQUENCE [LARGE SCALE GENOMIC DNA]</scope>
    <source>
        <strain evidence="4 5">HN1</strain>
    </source>
</reference>
<dbReference type="PANTHER" id="PTHR30204:SF58">
    <property type="entry name" value="HTH-TYPE TRANSCRIPTIONAL REGULATOR YFMP"/>
    <property type="match status" value="1"/>
</dbReference>
<sequence>MSKTYSISELASEFDVTVRSIRFYEDQGLLHPSRRGQTRVYSSKDRVRLKLILRGKRLGFSLAESKELFDLWDNTHRGSEQQLKLMLDIIEKKREGLRQQLSDIAMANLELDNAEARCRSALEELEANQGDIVRDNSPA</sequence>
<proteinExistence type="predicted"/>
<dbReference type="PROSITE" id="PS50937">
    <property type="entry name" value="HTH_MERR_2"/>
    <property type="match status" value="1"/>
</dbReference>
<protein>
    <submittedName>
        <fullName evidence="4">MerR family DNA-binding transcriptional regulator</fullName>
    </submittedName>
</protein>
<feature type="domain" description="HTH merR-type" evidence="3">
    <location>
        <begin position="4"/>
        <end position="71"/>
    </location>
</feature>
<accession>A0ABU3VXD8</accession>